<name>A0A0J9ERZ5_AJEDA</name>
<dbReference type="EMBL" id="GG749513">
    <property type="protein sequence ID" value="KMW68817.1"/>
    <property type="molecule type" value="Genomic_DNA"/>
</dbReference>
<dbReference type="AlphaFoldDB" id="A0A0J9ERZ5"/>
<gene>
    <name evidence="1" type="ORF">BDDG_13049</name>
</gene>
<organism evidence="1">
    <name type="scientific">Ajellomyces dermatitidis (strain ATCC 18188 / CBS 674.68)</name>
    <name type="common">Blastomyces dermatitidis</name>
    <dbReference type="NCBI Taxonomy" id="653446"/>
    <lineage>
        <taxon>Eukaryota</taxon>
        <taxon>Fungi</taxon>
        <taxon>Dikarya</taxon>
        <taxon>Ascomycota</taxon>
        <taxon>Pezizomycotina</taxon>
        <taxon>Eurotiomycetes</taxon>
        <taxon>Eurotiomycetidae</taxon>
        <taxon>Onygenales</taxon>
        <taxon>Ajellomycetaceae</taxon>
        <taxon>Blastomyces</taxon>
    </lineage>
</organism>
<accession>A0A0J9ERZ5</accession>
<reference evidence="1" key="1">
    <citation type="submission" date="2010-03" db="EMBL/GenBank/DDBJ databases">
        <title>Annotation of Blastomyces dermatitidis strain ATCC 18188.</title>
        <authorList>
            <consortium name="The Broad Institute Genome Sequencing Platform"/>
            <consortium name="Broad Institute Genome Sequencing Center for Infectious Disease."/>
            <person name="Cuomo C."/>
            <person name="Klein B."/>
            <person name="Sullivan T."/>
            <person name="Heitman J."/>
            <person name="Young S."/>
            <person name="Zeng Q."/>
            <person name="Gargeya S."/>
            <person name="Alvarado L."/>
            <person name="Berlin A.M."/>
            <person name="Chapman S.B."/>
            <person name="Chen Z."/>
            <person name="Freedman E."/>
            <person name="Gellesch M."/>
            <person name="Goldberg J."/>
            <person name="Griggs A."/>
            <person name="Gujja S."/>
            <person name="Heilman E."/>
            <person name="Heiman D."/>
            <person name="Howarth C."/>
            <person name="Mehta T."/>
            <person name="Neiman D."/>
            <person name="Pearson M."/>
            <person name="Roberts A."/>
            <person name="Saif S."/>
            <person name="Shea T."/>
            <person name="Shenoy N."/>
            <person name="Sisk P."/>
            <person name="Stolte C."/>
            <person name="Sykes S."/>
            <person name="White J."/>
            <person name="Yandava C."/>
            <person name="Haas B."/>
            <person name="Nusbaum C."/>
            <person name="Birren B."/>
        </authorList>
    </citation>
    <scope>NUCLEOTIDE SEQUENCE</scope>
    <source>
        <strain evidence="1">ATCC 18188</strain>
    </source>
</reference>
<protein>
    <submittedName>
        <fullName evidence="1">Uncharacterized protein</fullName>
    </submittedName>
</protein>
<evidence type="ECO:0000313" key="1">
    <source>
        <dbReference type="EMBL" id="KMW68817.1"/>
    </source>
</evidence>
<dbReference type="Proteomes" id="UP000007802">
    <property type="component" value="Unassembled WGS sequence"/>
</dbReference>
<proteinExistence type="predicted"/>
<sequence>MLCEFFVYVRDLAHFHCISSRGLEDFLFSFSPSVFESQNPGKDMAVTTKNLTTEMGGMGVWVHAPEDGARSCVSHTLSHTAH</sequence>